<dbReference type="PANTHER" id="PTHR30632">
    <property type="entry name" value="MOLYBDATE-BINDING PERIPLASMIC PROTEIN"/>
    <property type="match status" value="1"/>
</dbReference>
<comment type="caution">
    <text evidence="9">The sequence shown here is derived from an EMBL/GenBank/DDBJ whole genome shotgun (WGS) entry which is preliminary data.</text>
</comment>
<evidence type="ECO:0000256" key="5">
    <source>
        <dbReference type="ARBA" id="ARBA00062515"/>
    </source>
</evidence>
<dbReference type="PIRSF" id="PIRSF004846">
    <property type="entry name" value="ModA"/>
    <property type="match status" value="1"/>
</dbReference>
<dbReference type="Proteomes" id="UP000332515">
    <property type="component" value="Unassembled WGS sequence"/>
</dbReference>
<evidence type="ECO:0000313" key="9">
    <source>
        <dbReference type="EMBL" id="MQT12523.1"/>
    </source>
</evidence>
<keyword evidence="3 6" id="KW-0479">Metal-binding</keyword>
<dbReference type="PANTHER" id="PTHR30632:SF17">
    <property type="entry name" value="MOLYBDATE-BINDING PROTEIN MODA"/>
    <property type="match status" value="1"/>
</dbReference>
<dbReference type="InterPro" id="IPR050682">
    <property type="entry name" value="ModA/WtpA"/>
</dbReference>
<gene>
    <name evidence="9" type="primary">modA</name>
    <name evidence="9" type="ORF">F0357_07570</name>
</gene>
<dbReference type="FunFam" id="3.40.190.10:FF:000035">
    <property type="entry name" value="Molybdate ABC transporter substrate-binding protein"/>
    <property type="match status" value="1"/>
</dbReference>
<proteinExistence type="inferred from homology"/>
<dbReference type="Pfam" id="PF13531">
    <property type="entry name" value="SBP_bac_11"/>
    <property type="match status" value="1"/>
</dbReference>
<evidence type="ECO:0000256" key="1">
    <source>
        <dbReference type="ARBA" id="ARBA00009175"/>
    </source>
</evidence>
<dbReference type="InterPro" id="IPR006311">
    <property type="entry name" value="TAT_signal"/>
</dbReference>
<feature type="signal peptide" evidence="8">
    <location>
        <begin position="1"/>
        <end position="38"/>
    </location>
</feature>
<feature type="region of interest" description="Disordered" evidence="7">
    <location>
        <begin position="240"/>
        <end position="267"/>
    </location>
</feature>
<protein>
    <submittedName>
        <fullName evidence="9">Molybdate ABC transporter substrate-binding protein</fullName>
    </submittedName>
</protein>
<dbReference type="GO" id="GO:0030973">
    <property type="term" value="F:molybdate ion binding"/>
    <property type="evidence" value="ECO:0007669"/>
    <property type="project" value="TreeGrafter"/>
</dbReference>
<dbReference type="PROSITE" id="PS51318">
    <property type="entry name" value="TAT"/>
    <property type="match status" value="1"/>
</dbReference>
<evidence type="ECO:0000256" key="3">
    <source>
        <dbReference type="ARBA" id="ARBA00022723"/>
    </source>
</evidence>
<dbReference type="Gene3D" id="3.40.190.10">
    <property type="entry name" value="Periplasmic binding protein-like II"/>
    <property type="match status" value="2"/>
</dbReference>
<reference evidence="9 10" key="1">
    <citation type="submission" date="2019-09" db="EMBL/GenBank/DDBJ databases">
        <title>Segnochrobactrum spirostomi gen. nov., sp. nov., isolated from the ciliate Spirostomum cf. yagiui and description of a novel family, Segnochrobactraceae fam. nov. within the order Rhizobiales of the class Alphaproteobacteria.</title>
        <authorList>
            <person name="Akter S."/>
            <person name="Shazib S.U.A."/>
            <person name="Shin M.K."/>
        </authorList>
    </citation>
    <scope>NUCLEOTIDE SEQUENCE [LARGE SCALE GENOMIC DNA]</scope>
    <source>
        <strain evidence="9 10">Sp-1</strain>
    </source>
</reference>
<dbReference type="SUPFAM" id="SSF53850">
    <property type="entry name" value="Periplasmic binding protein-like II"/>
    <property type="match status" value="1"/>
</dbReference>
<feature type="binding site" evidence="6">
    <location>
        <position position="187"/>
    </location>
    <ligand>
        <name>molybdate</name>
        <dbReference type="ChEBI" id="CHEBI:36264"/>
    </ligand>
</feature>
<dbReference type="GO" id="GO:0046872">
    <property type="term" value="F:metal ion binding"/>
    <property type="evidence" value="ECO:0007669"/>
    <property type="project" value="UniProtKB-KW"/>
</dbReference>
<dbReference type="AlphaFoldDB" id="A0A6A7Y0V0"/>
<feature type="binding site" evidence="6">
    <location>
        <position position="205"/>
    </location>
    <ligand>
        <name>molybdate</name>
        <dbReference type="ChEBI" id="CHEBI:36264"/>
    </ligand>
</feature>
<name>A0A6A7Y0V0_9HYPH</name>
<evidence type="ECO:0000256" key="8">
    <source>
        <dbReference type="SAM" id="SignalP"/>
    </source>
</evidence>
<dbReference type="InterPro" id="IPR005950">
    <property type="entry name" value="ModA"/>
</dbReference>
<accession>A0A6A7Y0V0</accession>
<dbReference type="EMBL" id="VWNA01000001">
    <property type="protein sequence ID" value="MQT12523.1"/>
    <property type="molecule type" value="Genomic_DNA"/>
</dbReference>
<sequence length="267" mass="27099">MRAALEARTDRGRRALLGGALAAFAAAAIAVTPAPARADDTVVFAAASLKNALDAIAADFAAGGQGTIKASYAASSALAKQIDQGAPADIFISADVPWMDDVAKHDLLEPGTRVDLLGNSLALVAPASYAGTVTIAKGFDLVGLLGGGRLAMADVAAVPAGKYGKASLEALGVWDGVKDHLAQADNVRSALALVSRGEAPFGIVYATDAVADKGVKVVATFPADSHPPIIYPAAIVKGPRAVRPRPSSPIFARRRRPSASPNRASSS</sequence>
<dbReference type="GO" id="GO:1901359">
    <property type="term" value="F:tungstate binding"/>
    <property type="evidence" value="ECO:0007669"/>
    <property type="project" value="UniProtKB-ARBA"/>
</dbReference>
<keyword evidence="2 6" id="KW-0500">Molybdenum</keyword>
<feature type="binding site" evidence="6">
    <location>
        <position position="160"/>
    </location>
    <ligand>
        <name>molybdate</name>
        <dbReference type="ChEBI" id="CHEBI:36264"/>
    </ligand>
</feature>
<dbReference type="GO" id="GO:0015689">
    <property type="term" value="P:molybdate ion transport"/>
    <property type="evidence" value="ECO:0007669"/>
    <property type="project" value="InterPro"/>
</dbReference>
<dbReference type="NCBIfam" id="TIGR01256">
    <property type="entry name" value="modA"/>
    <property type="match status" value="1"/>
</dbReference>
<comment type="subunit">
    <text evidence="5">The complex is composed of two ATP-binding proteins (ModC), two transmembrane proteins (ModB) and a solute-binding protein (ModA).</text>
</comment>
<feature type="binding site" evidence="6">
    <location>
        <position position="75"/>
    </location>
    <ligand>
        <name>molybdate</name>
        <dbReference type="ChEBI" id="CHEBI:36264"/>
    </ligand>
</feature>
<evidence type="ECO:0000256" key="6">
    <source>
        <dbReference type="PIRSR" id="PIRSR004846-1"/>
    </source>
</evidence>
<feature type="binding site" evidence="6">
    <location>
        <position position="48"/>
    </location>
    <ligand>
        <name>molybdate</name>
        <dbReference type="ChEBI" id="CHEBI:36264"/>
    </ligand>
</feature>
<keyword evidence="4 8" id="KW-0732">Signal</keyword>
<dbReference type="GO" id="GO:0030288">
    <property type="term" value="C:outer membrane-bounded periplasmic space"/>
    <property type="evidence" value="ECO:0007669"/>
    <property type="project" value="TreeGrafter"/>
</dbReference>
<comment type="similarity">
    <text evidence="1">Belongs to the bacterial solute-binding protein ModA family.</text>
</comment>
<feature type="compositionally biased region" description="Low complexity" evidence="7">
    <location>
        <begin position="258"/>
        <end position="267"/>
    </location>
</feature>
<organism evidence="9 10">
    <name type="scientific">Segnochrobactrum spirostomi</name>
    <dbReference type="NCBI Taxonomy" id="2608987"/>
    <lineage>
        <taxon>Bacteria</taxon>
        <taxon>Pseudomonadati</taxon>
        <taxon>Pseudomonadota</taxon>
        <taxon>Alphaproteobacteria</taxon>
        <taxon>Hyphomicrobiales</taxon>
        <taxon>Segnochrobactraceae</taxon>
        <taxon>Segnochrobactrum</taxon>
    </lineage>
</organism>
<evidence type="ECO:0000256" key="4">
    <source>
        <dbReference type="ARBA" id="ARBA00022729"/>
    </source>
</evidence>
<feature type="chain" id="PRO_5025360474" evidence="8">
    <location>
        <begin position="39"/>
        <end position="267"/>
    </location>
</feature>
<evidence type="ECO:0000256" key="2">
    <source>
        <dbReference type="ARBA" id="ARBA00022505"/>
    </source>
</evidence>
<keyword evidence="10" id="KW-1185">Reference proteome</keyword>
<evidence type="ECO:0000256" key="7">
    <source>
        <dbReference type="SAM" id="MobiDB-lite"/>
    </source>
</evidence>
<evidence type="ECO:0000313" key="10">
    <source>
        <dbReference type="Proteomes" id="UP000332515"/>
    </source>
</evidence>